<sequence length="166" mass="18494">MKKLAVLFLTILLGLGFSFSPTSVKAESVDNGSFVDVDSSSADLYNSNGDNLGRKVPKNSTWYLGKTISIKNTDYYQVATDEYLSSKDSYTFSNRPEVIKVSSTDGDVPLYDHNFVQLSDVALAPGTSWYSDRVIFTPDGMPFVRVATDEYVGMWYVMQQEFSAKL</sequence>
<organism evidence="4 5">
    <name type="scientific">Companilactobacillus farciminis</name>
    <dbReference type="NCBI Taxonomy" id="1612"/>
    <lineage>
        <taxon>Bacteria</taxon>
        <taxon>Bacillati</taxon>
        <taxon>Bacillota</taxon>
        <taxon>Bacilli</taxon>
        <taxon>Lactobacillales</taxon>
        <taxon>Lactobacillaceae</taxon>
        <taxon>Companilactobacillus</taxon>
    </lineage>
</organism>
<dbReference type="OrthoDB" id="2281946at2"/>
<evidence type="ECO:0000259" key="2">
    <source>
        <dbReference type="Pfam" id="PF03217"/>
    </source>
</evidence>
<feature type="domain" description="S-layer protein C-terminal" evidence="2">
    <location>
        <begin position="41"/>
        <end position="83"/>
    </location>
</feature>
<dbReference type="Pfam" id="PF03217">
    <property type="entry name" value="SlpA"/>
    <property type="match status" value="1"/>
</dbReference>
<reference evidence="4" key="2">
    <citation type="submission" date="2019-02" db="EMBL/GenBank/DDBJ databases">
        <authorList>
            <person name="Buron G."/>
            <person name="Chaylann A."/>
            <person name="Dolejs I."/>
            <person name="Forster J."/>
            <person name="Miks M.H."/>
        </authorList>
    </citation>
    <scope>NUCLEOTIDE SEQUENCE</scope>
    <source>
        <strain evidence="4">ATCC 29644</strain>
    </source>
</reference>
<evidence type="ECO:0000313" key="5">
    <source>
        <dbReference type="Proteomes" id="UP000295257"/>
    </source>
</evidence>
<dbReference type="Proteomes" id="UP000747013">
    <property type="component" value="Unassembled WGS sequence"/>
</dbReference>
<keyword evidence="1" id="KW-0732">Signal</keyword>
<name>A0A4R5NH51_9LACO</name>
<accession>A0A4R5NH51</accession>
<dbReference type="AlphaFoldDB" id="A0A4R5NH51"/>
<reference evidence="3" key="4">
    <citation type="submission" date="2021-09" db="EMBL/GenBank/DDBJ databases">
        <authorList>
            <person name="Gilroy R."/>
        </authorList>
    </citation>
    <scope>NUCLEOTIDE SEQUENCE</scope>
    <source>
        <strain evidence="3">7886</strain>
    </source>
</reference>
<gene>
    <name evidence="4" type="ORF">C5L30_001355</name>
    <name evidence="3" type="ORF">K8V88_05805</name>
</gene>
<evidence type="ECO:0000313" key="4">
    <source>
        <dbReference type="EMBL" id="TDG73863.1"/>
    </source>
</evidence>
<evidence type="ECO:0000256" key="1">
    <source>
        <dbReference type="SAM" id="SignalP"/>
    </source>
</evidence>
<dbReference type="InterPro" id="IPR024968">
    <property type="entry name" value="SlpA_C_lactobacillus"/>
</dbReference>
<dbReference type="EMBL" id="DYWC01000127">
    <property type="protein sequence ID" value="HJF86935.1"/>
    <property type="molecule type" value="Genomic_DNA"/>
</dbReference>
<dbReference type="EMBL" id="PUFN01000007">
    <property type="protein sequence ID" value="TDG73863.1"/>
    <property type="molecule type" value="Genomic_DNA"/>
</dbReference>
<protein>
    <submittedName>
        <fullName evidence="3">SLAP domain-containing protein</fullName>
    </submittedName>
</protein>
<reference evidence="3" key="3">
    <citation type="journal article" date="2021" name="PeerJ">
        <title>Extensive microbial diversity within the chicken gut microbiome revealed by metagenomics and culture.</title>
        <authorList>
            <person name="Gilroy R."/>
            <person name="Ravi A."/>
            <person name="Getino M."/>
            <person name="Pursley I."/>
            <person name="Horton D.L."/>
            <person name="Alikhan N.F."/>
            <person name="Baker D."/>
            <person name="Gharbi K."/>
            <person name="Hall N."/>
            <person name="Watson M."/>
            <person name="Adriaenssens E.M."/>
            <person name="Foster-Nyarko E."/>
            <person name="Jarju S."/>
            <person name="Secka A."/>
            <person name="Antonio M."/>
            <person name="Oren A."/>
            <person name="Chaudhuri R.R."/>
            <person name="La Ragione R."/>
            <person name="Hildebrand F."/>
            <person name="Pallen M.J."/>
        </authorList>
    </citation>
    <scope>NUCLEOTIDE SEQUENCE</scope>
    <source>
        <strain evidence="3">7886</strain>
    </source>
</reference>
<keyword evidence="5" id="KW-1185">Reference proteome</keyword>
<comment type="caution">
    <text evidence="4">The sequence shown here is derived from an EMBL/GenBank/DDBJ whole genome shotgun (WGS) entry which is preliminary data.</text>
</comment>
<reference evidence="4 5" key="1">
    <citation type="journal article" date="2019" name="Appl. Microbiol. Biotechnol.">
        <title>Uncovering carbohydrate metabolism through a genotype-phenotype association study of 56 lactic acid bacteria genomes.</title>
        <authorList>
            <person name="Buron-Moles G."/>
            <person name="Chailyan A."/>
            <person name="Dolejs I."/>
            <person name="Forster J."/>
            <person name="Miks M.H."/>
        </authorList>
    </citation>
    <scope>NUCLEOTIDE SEQUENCE [LARGE SCALE GENOMIC DNA]</scope>
    <source>
        <strain evidence="4 5">ATCC 29644</strain>
    </source>
</reference>
<dbReference type="Proteomes" id="UP000295257">
    <property type="component" value="Unassembled WGS sequence"/>
</dbReference>
<evidence type="ECO:0000313" key="3">
    <source>
        <dbReference type="EMBL" id="HJF86935.1"/>
    </source>
</evidence>
<feature type="signal peptide" evidence="1">
    <location>
        <begin position="1"/>
        <end position="26"/>
    </location>
</feature>
<dbReference type="RefSeq" id="WP_010020804.1">
    <property type="nucleotide sequence ID" value="NZ_CAJJMR010000026.1"/>
</dbReference>
<proteinExistence type="predicted"/>
<feature type="chain" id="PRO_5039807732" evidence="1">
    <location>
        <begin position="27"/>
        <end position="166"/>
    </location>
</feature>